<proteinExistence type="inferred from homology"/>
<evidence type="ECO:0000256" key="1">
    <source>
        <dbReference type="ARBA" id="ARBA00022490"/>
    </source>
</evidence>
<evidence type="ECO:0000256" key="2">
    <source>
        <dbReference type="ARBA" id="ARBA00022598"/>
    </source>
</evidence>
<feature type="domain" description="Mur ligase N-terminal catalytic" evidence="12">
    <location>
        <begin position="17"/>
        <end position="75"/>
    </location>
</feature>
<comment type="subcellular location">
    <subcellularLocation>
        <location evidence="10 11">Cytoplasm</location>
    </subcellularLocation>
</comment>
<comment type="similarity">
    <text evidence="10">Belongs to the MurCDEF family. MurF subfamily.</text>
</comment>
<dbReference type="Pfam" id="PF01225">
    <property type="entry name" value="Mur_ligase"/>
    <property type="match status" value="1"/>
</dbReference>
<evidence type="ECO:0000256" key="10">
    <source>
        <dbReference type="HAMAP-Rule" id="MF_02019"/>
    </source>
</evidence>
<dbReference type="UniPathway" id="UPA00219"/>
<evidence type="ECO:0000256" key="7">
    <source>
        <dbReference type="ARBA" id="ARBA00022984"/>
    </source>
</evidence>
<keyword evidence="1 10" id="KW-0963">Cytoplasm</keyword>
<comment type="catalytic activity">
    <reaction evidence="10 11">
        <text>D-alanyl-D-alanine + UDP-N-acetyl-alpha-D-muramoyl-L-alanyl-gamma-D-glutamyl-meso-2,6-diaminopimelate + ATP = UDP-N-acetyl-alpha-D-muramoyl-L-alanyl-gamma-D-glutamyl-meso-2,6-diaminopimeloyl-D-alanyl-D-alanine + ADP + phosphate + H(+)</text>
        <dbReference type="Rhea" id="RHEA:28374"/>
        <dbReference type="ChEBI" id="CHEBI:15378"/>
        <dbReference type="ChEBI" id="CHEBI:30616"/>
        <dbReference type="ChEBI" id="CHEBI:43474"/>
        <dbReference type="ChEBI" id="CHEBI:57822"/>
        <dbReference type="ChEBI" id="CHEBI:61386"/>
        <dbReference type="ChEBI" id="CHEBI:83905"/>
        <dbReference type="ChEBI" id="CHEBI:456216"/>
        <dbReference type="EC" id="6.3.2.10"/>
    </reaction>
</comment>
<keyword evidence="7 10" id="KW-0573">Peptidoglycan synthesis</keyword>
<dbReference type="EMBL" id="VWSF01000001">
    <property type="protein sequence ID" value="KAA5549188.1"/>
    <property type="molecule type" value="Genomic_DNA"/>
</dbReference>
<evidence type="ECO:0000256" key="8">
    <source>
        <dbReference type="ARBA" id="ARBA00023306"/>
    </source>
</evidence>
<dbReference type="InterPro" id="IPR004101">
    <property type="entry name" value="Mur_ligase_C"/>
</dbReference>
<dbReference type="GO" id="GO:0005737">
    <property type="term" value="C:cytoplasm"/>
    <property type="evidence" value="ECO:0007669"/>
    <property type="project" value="UniProtKB-SubCell"/>
</dbReference>
<dbReference type="Gene3D" id="3.90.190.20">
    <property type="entry name" value="Mur ligase, C-terminal domain"/>
    <property type="match status" value="1"/>
</dbReference>
<name>A0A5M6DNY0_9BACT</name>
<dbReference type="SUPFAM" id="SSF63418">
    <property type="entry name" value="MurE/MurF N-terminal domain"/>
    <property type="match status" value="1"/>
</dbReference>
<evidence type="ECO:0000256" key="11">
    <source>
        <dbReference type="RuleBase" id="RU004136"/>
    </source>
</evidence>
<dbReference type="GO" id="GO:0071555">
    <property type="term" value="P:cell wall organization"/>
    <property type="evidence" value="ECO:0007669"/>
    <property type="project" value="UniProtKB-KW"/>
</dbReference>
<dbReference type="InterPro" id="IPR051046">
    <property type="entry name" value="MurCDEF_CellWall_CoF430Synth"/>
</dbReference>
<keyword evidence="8 10" id="KW-0131">Cell cycle</keyword>
<evidence type="ECO:0000313" key="15">
    <source>
        <dbReference type="EMBL" id="KAA5549188.1"/>
    </source>
</evidence>
<dbReference type="Gene3D" id="3.40.1390.10">
    <property type="entry name" value="MurE/MurF, N-terminal domain"/>
    <property type="match status" value="1"/>
</dbReference>
<evidence type="ECO:0000256" key="3">
    <source>
        <dbReference type="ARBA" id="ARBA00022618"/>
    </source>
</evidence>
<dbReference type="RefSeq" id="WP_150086184.1">
    <property type="nucleotide sequence ID" value="NZ_VWSF01000001.1"/>
</dbReference>
<gene>
    <name evidence="10" type="primary">murF</name>
    <name evidence="15" type="ORF">F0145_00925</name>
</gene>
<dbReference type="HAMAP" id="MF_02019">
    <property type="entry name" value="MurF"/>
    <property type="match status" value="1"/>
</dbReference>
<keyword evidence="16" id="KW-1185">Reference proteome</keyword>
<dbReference type="GO" id="GO:0008766">
    <property type="term" value="F:UDP-N-acetylmuramoylalanyl-D-glutamyl-2,6-diaminopimelate-D-alanyl-D-alanine ligase activity"/>
    <property type="evidence" value="ECO:0007669"/>
    <property type="project" value="RHEA"/>
</dbReference>
<evidence type="ECO:0000259" key="12">
    <source>
        <dbReference type="Pfam" id="PF01225"/>
    </source>
</evidence>
<dbReference type="InterPro" id="IPR036615">
    <property type="entry name" value="Mur_ligase_C_dom_sf"/>
</dbReference>
<dbReference type="NCBIfam" id="TIGR01143">
    <property type="entry name" value="murF"/>
    <property type="match status" value="1"/>
</dbReference>
<organism evidence="15 16">
    <name type="scientific">Adhaeribacter rhizoryzae</name>
    <dbReference type="NCBI Taxonomy" id="2607907"/>
    <lineage>
        <taxon>Bacteria</taxon>
        <taxon>Pseudomonadati</taxon>
        <taxon>Bacteroidota</taxon>
        <taxon>Cytophagia</taxon>
        <taxon>Cytophagales</taxon>
        <taxon>Hymenobacteraceae</taxon>
        <taxon>Adhaeribacter</taxon>
    </lineage>
</organism>
<keyword evidence="5 10" id="KW-0067">ATP-binding</keyword>
<dbReference type="GO" id="GO:0051301">
    <property type="term" value="P:cell division"/>
    <property type="evidence" value="ECO:0007669"/>
    <property type="project" value="UniProtKB-KW"/>
</dbReference>
<dbReference type="InterPro" id="IPR005863">
    <property type="entry name" value="UDP-N-AcMur_synth"/>
</dbReference>
<evidence type="ECO:0000256" key="4">
    <source>
        <dbReference type="ARBA" id="ARBA00022741"/>
    </source>
</evidence>
<feature type="domain" description="Mur ligase C-terminal" evidence="13">
    <location>
        <begin position="300"/>
        <end position="417"/>
    </location>
</feature>
<dbReference type="InterPro" id="IPR013221">
    <property type="entry name" value="Mur_ligase_cen"/>
</dbReference>
<evidence type="ECO:0000259" key="13">
    <source>
        <dbReference type="Pfam" id="PF02875"/>
    </source>
</evidence>
<keyword evidence="4 10" id="KW-0547">Nucleotide-binding</keyword>
<feature type="domain" description="Mur ligase central" evidence="14">
    <location>
        <begin position="96"/>
        <end position="276"/>
    </location>
</feature>
<dbReference type="InterPro" id="IPR035911">
    <property type="entry name" value="MurE/MurF_N"/>
</dbReference>
<protein>
    <recommendedName>
        <fullName evidence="10 11">UDP-N-acetylmuramoyl-tripeptide--D-alanyl-D-alanine ligase</fullName>
        <ecNumber evidence="10 11">6.3.2.10</ecNumber>
    </recommendedName>
    <alternativeName>
        <fullName evidence="10">D-alanyl-D-alanine-adding enzyme</fullName>
    </alternativeName>
</protein>
<dbReference type="EC" id="6.3.2.10" evidence="10 11"/>
<dbReference type="Pfam" id="PF08245">
    <property type="entry name" value="Mur_ligase_M"/>
    <property type="match status" value="1"/>
</dbReference>
<reference evidence="15 16" key="1">
    <citation type="submission" date="2019-09" db="EMBL/GenBank/DDBJ databases">
        <title>Genome sequence and assembly of Adhaeribacter sp.</title>
        <authorList>
            <person name="Chhetri G."/>
        </authorList>
    </citation>
    <scope>NUCLEOTIDE SEQUENCE [LARGE SCALE GENOMIC DNA]</scope>
    <source>
        <strain evidence="15 16">DK36</strain>
    </source>
</reference>
<dbReference type="GO" id="GO:0009252">
    <property type="term" value="P:peptidoglycan biosynthetic process"/>
    <property type="evidence" value="ECO:0007669"/>
    <property type="project" value="UniProtKB-UniRule"/>
</dbReference>
<dbReference type="AlphaFoldDB" id="A0A5M6DNY0"/>
<dbReference type="PANTHER" id="PTHR43024:SF1">
    <property type="entry name" value="UDP-N-ACETYLMURAMOYL-TRIPEPTIDE--D-ALANYL-D-ALANINE LIGASE"/>
    <property type="match status" value="1"/>
</dbReference>
<dbReference type="Pfam" id="PF02875">
    <property type="entry name" value="Mur_ligase_C"/>
    <property type="match status" value="1"/>
</dbReference>
<evidence type="ECO:0000256" key="6">
    <source>
        <dbReference type="ARBA" id="ARBA00022960"/>
    </source>
</evidence>
<comment type="caution">
    <text evidence="15">The sequence shown here is derived from an EMBL/GenBank/DDBJ whole genome shotgun (WGS) entry which is preliminary data.</text>
</comment>
<keyword evidence="6 10" id="KW-0133">Cell shape</keyword>
<evidence type="ECO:0000256" key="5">
    <source>
        <dbReference type="ARBA" id="ARBA00022840"/>
    </source>
</evidence>
<accession>A0A5M6DNY0</accession>
<dbReference type="GO" id="GO:0005524">
    <property type="term" value="F:ATP binding"/>
    <property type="evidence" value="ECO:0007669"/>
    <property type="project" value="UniProtKB-UniRule"/>
</dbReference>
<evidence type="ECO:0000256" key="9">
    <source>
        <dbReference type="ARBA" id="ARBA00023316"/>
    </source>
</evidence>
<dbReference type="GO" id="GO:0008360">
    <property type="term" value="P:regulation of cell shape"/>
    <property type="evidence" value="ECO:0007669"/>
    <property type="project" value="UniProtKB-KW"/>
</dbReference>
<feature type="binding site" evidence="10">
    <location>
        <begin position="98"/>
        <end position="104"/>
    </location>
    <ligand>
        <name>ATP</name>
        <dbReference type="ChEBI" id="CHEBI:30616"/>
    </ligand>
</feature>
<keyword evidence="3 10" id="KW-0132">Cell division</keyword>
<dbReference type="PANTHER" id="PTHR43024">
    <property type="entry name" value="UDP-N-ACETYLMURAMOYL-TRIPEPTIDE--D-ALANYL-D-ALANINE LIGASE"/>
    <property type="match status" value="1"/>
</dbReference>
<keyword evidence="9 10" id="KW-0961">Cell wall biogenesis/degradation</keyword>
<dbReference type="InterPro" id="IPR000713">
    <property type="entry name" value="Mur_ligase_N"/>
</dbReference>
<dbReference type="SUPFAM" id="SSF53623">
    <property type="entry name" value="MurD-like peptide ligases, catalytic domain"/>
    <property type="match status" value="1"/>
</dbReference>
<dbReference type="Proteomes" id="UP000323426">
    <property type="component" value="Unassembled WGS sequence"/>
</dbReference>
<keyword evidence="2 10" id="KW-0436">Ligase</keyword>
<comment type="function">
    <text evidence="10 11">Involved in cell wall formation. Catalyzes the final step in the synthesis of UDP-N-acetylmuramoyl-pentapeptide, the precursor of murein.</text>
</comment>
<dbReference type="GO" id="GO:0047480">
    <property type="term" value="F:UDP-N-acetylmuramoyl-tripeptide-D-alanyl-D-alanine ligase activity"/>
    <property type="evidence" value="ECO:0007669"/>
    <property type="project" value="UniProtKB-UniRule"/>
</dbReference>
<comment type="pathway">
    <text evidence="10 11">Cell wall biogenesis; peptidoglycan biosynthesis.</text>
</comment>
<evidence type="ECO:0000313" key="16">
    <source>
        <dbReference type="Proteomes" id="UP000323426"/>
    </source>
</evidence>
<dbReference type="Gene3D" id="3.40.1190.10">
    <property type="entry name" value="Mur-like, catalytic domain"/>
    <property type="match status" value="1"/>
</dbReference>
<evidence type="ECO:0000259" key="14">
    <source>
        <dbReference type="Pfam" id="PF08245"/>
    </source>
</evidence>
<dbReference type="InterPro" id="IPR036565">
    <property type="entry name" value="Mur-like_cat_sf"/>
</dbReference>
<dbReference type="SUPFAM" id="SSF53244">
    <property type="entry name" value="MurD-like peptide ligases, peptide-binding domain"/>
    <property type="match status" value="1"/>
</dbReference>
<sequence>MPFNIQQLYELYQQCEHVSTDSRADQHNSLFFALNGPNFKGAGFAQQALAKGARYAVVDDDAYASDSCFVVTDTLQALQDLAVYHRQQLNIPIIGITGSNGKTTTKELTNAVLSQKYNTLYTQGNLNNHIGVPLTVLSIRPEHEIAIVEMGANHINEIAQLCSIALPTHGLITNIGKAHLEGFGSFEGVARAKSELYLHLDQHGGIVFVNTQNEHLMRMARRIQHKITYPSASDYFHAEFLEASPYVIYKSENGEQVQTQIIGEYNFENIAAASCVGKFFNVPTEKINQAIAAYTPANNRSQVVQKNSNTVLLDAYNANPSSMAASVSNFAKANANKKVVILGDMFELGPDSAEEHRKLGDLLAGLNFDEVILCGREMQVAAQNYPQFKYFETKATLTDWLQQHPLQNTHLLIKGSRGMGLESLLEVI</sequence>